<proteinExistence type="predicted"/>
<name>A0ABU9QQQ7_9BURK</name>
<protein>
    <recommendedName>
        <fullName evidence="1">DNA ligase D polymerase domain-containing protein</fullName>
    </recommendedName>
</protein>
<dbReference type="Gene3D" id="3.90.920.10">
    <property type="entry name" value="DNA primase, PRIM domain"/>
    <property type="match status" value="1"/>
</dbReference>
<dbReference type="Pfam" id="PF21686">
    <property type="entry name" value="LigD_Prim-Pol"/>
    <property type="match status" value="1"/>
</dbReference>
<evidence type="ECO:0000313" key="2">
    <source>
        <dbReference type="EMBL" id="MEM5291824.1"/>
    </source>
</evidence>
<dbReference type="EMBL" id="JAZHGC010000061">
    <property type="protein sequence ID" value="MEM5291824.1"/>
    <property type="molecule type" value="Genomic_DNA"/>
</dbReference>
<dbReference type="RefSeq" id="WP_342965433.1">
    <property type="nucleotide sequence ID" value="NZ_CP125295.1"/>
</dbReference>
<organism evidence="2 3">
    <name type="scientific">Paraburkholderia sabiae</name>
    <dbReference type="NCBI Taxonomy" id="273251"/>
    <lineage>
        <taxon>Bacteria</taxon>
        <taxon>Pseudomonadati</taxon>
        <taxon>Pseudomonadota</taxon>
        <taxon>Betaproteobacteria</taxon>
        <taxon>Burkholderiales</taxon>
        <taxon>Burkholderiaceae</taxon>
        <taxon>Paraburkholderia</taxon>
    </lineage>
</organism>
<accession>A0ABU9QQQ7</accession>
<feature type="domain" description="DNA ligase D polymerase" evidence="1">
    <location>
        <begin position="1"/>
        <end position="36"/>
    </location>
</feature>
<reference evidence="2 3" key="1">
    <citation type="submission" date="2024-01" db="EMBL/GenBank/DDBJ databases">
        <title>The diversity of rhizobia nodulating Mimosa spp. in eleven states of Brazil covering several biomes is determined by host plant, location, and edaphic factors.</title>
        <authorList>
            <person name="Rouws L."/>
            <person name="Barauna A."/>
            <person name="Beukes C."/>
            <person name="De Faria S.M."/>
            <person name="Gross E."/>
            <person name="Dos Reis Junior F.B."/>
            <person name="Simon M."/>
            <person name="Maluk M."/>
            <person name="Odee D.W."/>
            <person name="Kenicer G."/>
            <person name="Young J.P.W."/>
            <person name="Reis V.M."/>
            <person name="Zilli J."/>
            <person name="James E.K."/>
        </authorList>
    </citation>
    <scope>NUCLEOTIDE SEQUENCE [LARGE SCALE GENOMIC DNA]</scope>
    <source>
        <strain evidence="2 3">JPY77</strain>
    </source>
</reference>
<keyword evidence="3" id="KW-1185">Reference proteome</keyword>
<comment type="caution">
    <text evidence="2">The sequence shown here is derived from an EMBL/GenBank/DDBJ whole genome shotgun (WGS) entry which is preliminary data.</text>
</comment>
<dbReference type="InterPro" id="IPR014145">
    <property type="entry name" value="LigD_pol_dom"/>
</dbReference>
<dbReference type="Proteomes" id="UP001494588">
    <property type="component" value="Unassembled WGS sequence"/>
</dbReference>
<gene>
    <name evidence="2" type="ORF">V4C55_39525</name>
</gene>
<evidence type="ECO:0000259" key="1">
    <source>
        <dbReference type="Pfam" id="PF21686"/>
    </source>
</evidence>
<evidence type="ECO:0000313" key="3">
    <source>
        <dbReference type="Proteomes" id="UP001494588"/>
    </source>
</evidence>
<sequence length="76" mass="8837">MVRYYEAIAQWALPHLMNRPLALVRAPDGISGELFSRSIARGLAFRASWSLRRRCIRVIRRCSSPTRPRRLSASRR</sequence>